<gene>
    <name evidence="2" type="ORF">GCM10009107_59710</name>
</gene>
<dbReference type="InterPro" id="IPR001932">
    <property type="entry name" value="PPM-type_phosphatase-like_dom"/>
</dbReference>
<dbReference type="Gene3D" id="3.60.40.10">
    <property type="entry name" value="PPM-type phosphatase domain"/>
    <property type="match status" value="1"/>
</dbReference>
<dbReference type="PANTHER" id="PTHR35801:SF1">
    <property type="entry name" value="PHOSPHOSERINE PHOSPHATASE RSBX"/>
    <property type="match status" value="1"/>
</dbReference>
<dbReference type="Pfam" id="PF07228">
    <property type="entry name" value="SpoIIE"/>
    <property type="match status" value="1"/>
</dbReference>
<dbReference type="InterPro" id="IPR036890">
    <property type="entry name" value="HATPase_C_sf"/>
</dbReference>
<dbReference type="SUPFAM" id="SSF81606">
    <property type="entry name" value="PP2C-like"/>
    <property type="match status" value="1"/>
</dbReference>
<evidence type="ECO:0000259" key="1">
    <source>
        <dbReference type="SMART" id="SM00331"/>
    </source>
</evidence>
<dbReference type="InterPro" id="IPR003594">
    <property type="entry name" value="HATPase_dom"/>
</dbReference>
<sequence length="333" mass="34624">METTVTVDDHSRIAEVRRAAALLGQTMGLSPELIAQASLVTSELCTNILKYAERGEVWLSTLAANGTAYGLDIVALDRGPGIANFAAAAKDGFSTGGSLGIGLGTMRRAAALFDIYTAPGLGTAVLVRLQEKKLAAPGDDGFVVGSRMTPIRGEIVSGDSWSCLRFGPSIAVTVVDGLGHGPKAAEAAHAAIETFHRCVRDVGPAQVVQLAHQALLSTRGAVMAVACIDGDAQTLRFAGLGNISAVVHTQGVAVRLSSSDGTVGYGVQRARESSVAWVPRSTLILNTDGLSSRWSLARHPGLLACHPLLIAAVLHRDFARNTDDATVVVIQGQ</sequence>
<dbReference type="SUPFAM" id="SSF55874">
    <property type="entry name" value="ATPase domain of HSP90 chaperone/DNA topoisomerase II/histidine kinase"/>
    <property type="match status" value="1"/>
</dbReference>
<comment type="caution">
    <text evidence="2">The sequence shown here is derived from an EMBL/GenBank/DDBJ whole genome shotgun (WGS) entry which is preliminary data.</text>
</comment>
<dbReference type="Gene3D" id="3.30.565.10">
    <property type="entry name" value="Histidine kinase-like ATPase, C-terminal domain"/>
    <property type="match status" value="1"/>
</dbReference>
<name>A0ABN1KK12_9BURK</name>
<dbReference type="InterPro" id="IPR039248">
    <property type="entry name" value="Ptase_RsbX"/>
</dbReference>
<protein>
    <submittedName>
        <fullName evidence="2">Anti-sigma regulatory factor</fullName>
    </submittedName>
</protein>
<dbReference type="EMBL" id="BAAAEW010000047">
    <property type="protein sequence ID" value="GAA0769158.1"/>
    <property type="molecule type" value="Genomic_DNA"/>
</dbReference>
<accession>A0ABN1KK12</accession>
<dbReference type="SMART" id="SM00331">
    <property type="entry name" value="PP2C_SIG"/>
    <property type="match status" value="1"/>
</dbReference>
<feature type="domain" description="PPM-type phosphatase" evidence="1">
    <location>
        <begin position="139"/>
        <end position="332"/>
    </location>
</feature>
<evidence type="ECO:0000313" key="3">
    <source>
        <dbReference type="Proteomes" id="UP001500279"/>
    </source>
</evidence>
<evidence type="ECO:0000313" key="2">
    <source>
        <dbReference type="EMBL" id="GAA0769158.1"/>
    </source>
</evidence>
<dbReference type="InterPro" id="IPR036457">
    <property type="entry name" value="PPM-type-like_dom_sf"/>
</dbReference>
<reference evidence="2 3" key="1">
    <citation type="journal article" date="2019" name="Int. J. Syst. Evol. Microbiol.">
        <title>The Global Catalogue of Microorganisms (GCM) 10K type strain sequencing project: providing services to taxonomists for standard genome sequencing and annotation.</title>
        <authorList>
            <consortium name="The Broad Institute Genomics Platform"/>
            <consortium name="The Broad Institute Genome Sequencing Center for Infectious Disease"/>
            <person name="Wu L."/>
            <person name="Ma J."/>
        </authorList>
    </citation>
    <scope>NUCLEOTIDE SEQUENCE [LARGE SCALE GENOMIC DNA]</scope>
    <source>
        <strain evidence="2 3">JCM 15503</strain>
    </source>
</reference>
<dbReference type="Proteomes" id="UP001500279">
    <property type="component" value="Unassembled WGS sequence"/>
</dbReference>
<keyword evidence="3" id="KW-1185">Reference proteome</keyword>
<dbReference type="RefSeq" id="WP_141288069.1">
    <property type="nucleotide sequence ID" value="NZ_BAAAEW010000047.1"/>
</dbReference>
<dbReference type="Pfam" id="PF13581">
    <property type="entry name" value="HATPase_c_2"/>
    <property type="match status" value="1"/>
</dbReference>
<organism evidence="2 3">
    <name type="scientific">Ideonella azotifigens</name>
    <dbReference type="NCBI Taxonomy" id="513160"/>
    <lineage>
        <taxon>Bacteria</taxon>
        <taxon>Pseudomonadati</taxon>
        <taxon>Pseudomonadota</taxon>
        <taxon>Betaproteobacteria</taxon>
        <taxon>Burkholderiales</taxon>
        <taxon>Sphaerotilaceae</taxon>
        <taxon>Ideonella</taxon>
    </lineage>
</organism>
<proteinExistence type="predicted"/>
<dbReference type="PANTHER" id="PTHR35801">
    <property type="entry name" value="PHOSPHOSERINE PHOSPHATASE RSBX"/>
    <property type="match status" value="1"/>
</dbReference>